<dbReference type="RefSeq" id="WP_248653530.1">
    <property type="nucleotide sequence ID" value="NZ_CP096658.1"/>
</dbReference>
<dbReference type="SUPFAM" id="SSF47413">
    <property type="entry name" value="lambda repressor-like DNA-binding domains"/>
    <property type="match status" value="1"/>
</dbReference>
<dbReference type="SMART" id="SM00530">
    <property type="entry name" value="HTH_XRE"/>
    <property type="match status" value="1"/>
</dbReference>
<dbReference type="SUPFAM" id="SSF53639">
    <property type="entry name" value="AraD/HMP-PK domain-like"/>
    <property type="match status" value="1"/>
</dbReference>
<dbReference type="GeneID" id="72190361"/>
<dbReference type="KEGG" id="haxz:M0R88_10860"/>
<dbReference type="InterPro" id="IPR019293">
    <property type="entry name" value="ThiN"/>
</dbReference>
<dbReference type="InterPro" id="IPR001387">
    <property type="entry name" value="Cro/C1-type_HTH"/>
</dbReference>
<proteinExistence type="predicted"/>
<evidence type="ECO:0000259" key="1">
    <source>
        <dbReference type="PROSITE" id="PS50943"/>
    </source>
</evidence>
<dbReference type="PANTHER" id="PTHR40730">
    <property type="entry name" value="TRANSCRIPTIONAL REGULATOR PROTEIN-LIKE PROTEIN"/>
    <property type="match status" value="1"/>
</dbReference>
<dbReference type="Gene3D" id="1.10.260.40">
    <property type="entry name" value="lambda repressor-like DNA-binding domains"/>
    <property type="match status" value="1"/>
</dbReference>
<evidence type="ECO:0000313" key="2">
    <source>
        <dbReference type="EMBL" id="UPV99026.1"/>
    </source>
</evidence>
<dbReference type="CDD" id="cd00093">
    <property type="entry name" value="HTH_XRE"/>
    <property type="match status" value="1"/>
</dbReference>
<dbReference type="InterPro" id="IPR010982">
    <property type="entry name" value="Lambda_DNA-bd_dom_sf"/>
</dbReference>
<dbReference type="GO" id="GO:0003677">
    <property type="term" value="F:DNA binding"/>
    <property type="evidence" value="ECO:0007669"/>
    <property type="project" value="InterPro"/>
</dbReference>
<reference evidence="2" key="1">
    <citation type="submission" date="2022-04" db="EMBL/GenBank/DDBJ databases">
        <title>Diverse halophilic archaea isolated from saline environments.</title>
        <authorList>
            <person name="Cui H.-L."/>
        </authorList>
    </citation>
    <scope>NUCLEOTIDE SEQUENCE</scope>
    <source>
        <strain evidence="2">XZYJT40</strain>
    </source>
</reference>
<name>A0A8U0ID98_9EURY</name>
<protein>
    <submittedName>
        <fullName evidence="2">Helix-turn-helix domain-containing protein</fullName>
    </submittedName>
</protein>
<sequence>MRFAEEIVVEEFLPTVRSMLAEELRDRGLTQSEVADLLGISQSAVSKYANGEVERNERILGDDRVRNLVARLGEGLAEGTMSRVEALVEIEILIRRLENRDLVAEIHETEMPELAGHGGDFNVHDPEGDLRTTERVRSSLRRGLTIVESSSGFASLIPAVGSNLCECTPDADGIDDVAGVPGRIFDVKGQATIPSEPEFGVSEHVASILLAARRHGSDARAALNVRYSPDIVAALEESGHATAEFEAEYDDVDAVVGAALAELPDATVLYHTGGYGVEPIVYLLGDDAEAVAEMARDLV</sequence>
<organism evidence="2 3">
    <name type="scientific">Halorussus gelatinilyticus</name>
    <dbReference type="NCBI Taxonomy" id="2937524"/>
    <lineage>
        <taxon>Archaea</taxon>
        <taxon>Methanobacteriati</taxon>
        <taxon>Methanobacteriota</taxon>
        <taxon>Stenosarchaea group</taxon>
        <taxon>Halobacteria</taxon>
        <taxon>Halobacteriales</taxon>
        <taxon>Haladaptataceae</taxon>
        <taxon>Halorussus</taxon>
    </lineage>
</organism>
<dbReference type="Pfam" id="PF01381">
    <property type="entry name" value="HTH_3"/>
    <property type="match status" value="1"/>
</dbReference>
<dbReference type="InterPro" id="IPR036409">
    <property type="entry name" value="Aldolase_II/adducin_N_sf"/>
</dbReference>
<dbReference type="PROSITE" id="PS50943">
    <property type="entry name" value="HTH_CROC1"/>
    <property type="match status" value="1"/>
</dbReference>
<dbReference type="PANTHER" id="PTHR40730:SF5">
    <property type="entry name" value="HTH CRO_C1-TYPE DOMAIN-CONTAINING PROTEIN"/>
    <property type="match status" value="1"/>
</dbReference>
<keyword evidence="3" id="KW-1185">Reference proteome</keyword>
<accession>A0A8U0ID98</accession>
<dbReference type="Proteomes" id="UP000830434">
    <property type="component" value="Chromosome"/>
</dbReference>
<feature type="domain" description="HTH cro/C1-type" evidence="1">
    <location>
        <begin position="20"/>
        <end position="48"/>
    </location>
</feature>
<dbReference type="EMBL" id="CP096658">
    <property type="protein sequence ID" value="UPV99026.1"/>
    <property type="molecule type" value="Genomic_DNA"/>
</dbReference>
<dbReference type="Pfam" id="PF10120">
    <property type="entry name" value="ThiN"/>
    <property type="match status" value="1"/>
</dbReference>
<dbReference type="AlphaFoldDB" id="A0A8U0ID98"/>
<dbReference type="Gene3D" id="3.40.225.10">
    <property type="entry name" value="Class II aldolase/adducin N-terminal domain"/>
    <property type="match status" value="1"/>
</dbReference>
<gene>
    <name evidence="2" type="ORF">M0R88_10860</name>
</gene>
<evidence type="ECO:0000313" key="3">
    <source>
        <dbReference type="Proteomes" id="UP000830434"/>
    </source>
</evidence>